<gene>
    <name evidence="2" type="ORF">Aglo03_26870</name>
</gene>
<protein>
    <submittedName>
        <fullName evidence="2">Uncharacterized protein</fullName>
    </submittedName>
</protein>
<comment type="caution">
    <text evidence="2">The sequence shown here is derived from an EMBL/GenBank/DDBJ whole genome shotgun (WGS) entry which is preliminary data.</text>
</comment>
<evidence type="ECO:0000256" key="1">
    <source>
        <dbReference type="SAM" id="MobiDB-lite"/>
    </source>
</evidence>
<dbReference type="EMBL" id="BSSD01000003">
    <property type="protein sequence ID" value="GLW91871.1"/>
    <property type="molecule type" value="Genomic_DNA"/>
</dbReference>
<keyword evidence="3" id="KW-1185">Reference proteome</keyword>
<dbReference type="Proteomes" id="UP001165042">
    <property type="component" value="Unassembled WGS sequence"/>
</dbReference>
<organism evidence="2 3">
    <name type="scientific">Actinokineospora globicatena</name>
    <dbReference type="NCBI Taxonomy" id="103729"/>
    <lineage>
        <taxon>Bacteria</taxon>
        <taxon>Bacillati</taxon>
        <taxon>Actinomycetota</taxon>
        <taxon>Actinomycetes</taxon>
        <taxon>Pseudonocardiales</taxon>
        <taxon>Pseudonocardiaceae</taxon>
        <taxon>Actinokineospora</taxon>
    </lineage>
</organism>
<feature type="region of interest" description="Disordered" evidence="1">
    <location>
        <begin position="69"/>
        <end position="92"/>
    </location>
</feature>
<name>A0A9W6QKT6_9PSEU</name>
<feature type="compositionally biased region" description="Polar residues" evidence="1">
    <location>
        <begin position="76"/>
        <end position="92"/>
    </location>
</feature>
<sequence length="92" mass="9256">MTLLAVPVSAWPATSAGRSTPAPYPELDAPAYTPVALPRNESGAIPARSRASQLASSNKRCCGSIASASRGEIPNSPASNVVALSTNPPALA</sequence>
<proteinExistence type="predicted"/>
<accession>A0A9W6QKT6</accession>
<dbReference type="AlphaFoldDB" id="A0A9W6QKT6"/>
<evidence type="ECO:0000313" key="3">
    <source>
        <dbReference type="Proteomes" id="UP001165042"/>
    </source>
</evidence>
<reference evidence="2" key="1">
    <citation type="submission" date="2023-02" db="EMBL/GenBank/DDBJ databases">
        <title>Actinokineospora globicatena NBRC 15670.</title>
        <authorList>
            <person name="Ichikawa N."/>
            <person name="Sato H."/>
            <person name="Tonouchi N."/>
        </authorList>
    </citation>
    <scope>NUCLEOTIDE SEQUENCE</scope>
    <source>
        <strain evidence="2">NBRC 15670</strain>
    </source>
</reference>
<evidence type="ECO:0000313" key="2">
    <source>
        <dbReference type="EMBL" id="GLW91871.1"/>
    </source>
</evidence>